<dbReference type="PANTHER" id="PTHR30050:SF4">
    <property type="entry name" value="ATP-BINDING PROTEIN RV3427C IN INSERTION SEQUENCE-RELATED"/>
    <property type="match status" value="1"/>
</dbReference>
<keyword evidence="3" id="KW-1185">Reference proteome</keyword>
<protein>
    <recommendedName>
        <fullName evidence="1">IstB-like ATP-binding domain-containing protein</fullName>
    </recommendedName>
</protein>
<gene>
    <name evidence="2" type="ORF">GCM10008919_17950</name>
</gene>
<comment type="caution">
    <text evidence="2">The sequence shown here is derived from an EMBL/GenBank/DDBJ whole genome shotgun (WGS) entry which is preliminary data.</text>
</comment>
<evidence type="ECO:0000313" key="2">
    <source>
        <dbReference type="EMBL" id="GAA0215137.1"/>
    </source>
</evidence>
<sequence>MDIERAQERCKGCTGEVCKQPSQGMIPVVEVHDGRFCHALRRCRHERNRLARLRISRLFASARIPRAYEGDTFADYTVTATNKDAVDAAHMMVADEIKGLFLHGEKGTGKTKLAAIIANERARAGSPVLFASVPDLMADIRRSFKDGTTSEAVQAVKNAPFLVLDDLGAEKMTEWVGEQLFCIVNHRYNECLQTVVTSNYSPTQVIAHMATVDRDGNVIDDMQGQRIMSRIYEMCERVEIRGKDYRMKGAC</sequence>
<feature type="domain" description="IstB-like ATP-binding" evidence="1">
    <location>
        <begin position="44"/>
        <end position="248"/>
    </location>
</feature>
<evidence type="ECO:0000259" key="1">
    <source>
        <dbReference type="Pfam" id="PF01695"/>
    </source>
</evidence>
<reference evidence="3" key="1">
    <citation type="journal article" date="2019" name="Int. J. Syst. Evol. Microbiol.">
        <title>The Global Catalogue of Microorganisms (GCM) 10K type strain sequencing project: providing services to taxonomists for standard genome sequencing and annotation.</title>
        <authorList>
            <consortium name="The Broad Institute Genomics Platform"/>
            <consortium name="The Broad Institute Genome Sequencing Center for Infectious Disease"/>
            <person name="Wu L."/>
            <person name="Ma J."/>
        </authorList>
    </citation>
    <scope>NUCLEOTIDE SEQUENCE [LARGE SCALE GENOMIC DNA]</scope>
    <source>
        <strain evidence="3">JCM 8542</strain>
    </source>
</reference>
<evidence type="ECO:0000313" key="3">
    <source>
        <dbReference type="Proteomes" id="UP001500399"/>
    </source>
</evidence>
<dbReference type="SUPFAM" id="SSF52540">
    <property type="entry name" value="P-loop containing nucleoside triphosphate hydrolases"/>
    <property type="match status" value="1"/>
</dbReference>
<organism evidence="2 3">
    <name type="scientific">Selenomonas dianae</name>
    <dbReference type="NCBI Taxonomy" id="135079"/>
    <lineage>
        <taxon>Bacteria</taxon>
        <taxon>Bacillati</taxon>
        <taxon>Bacillota</taxon>
        <taxon>Negativicutes</taxon>
        <taxon>Selenomonadales</taxon>
        <taxon>Selenomonadaceae</taxon>
        <taxon>Selenomonas</taxon>
    </lineage>
</organism>
<dbReference type="CDD" id="cd00009">
    <property type="entry name" value="AAA"/>
    <property type="match status" value="1"/>
</dbReference>
<dbReference type="Pfam" id="PF01695">
    <property type="entry name" value="IstB_IS21"/>
    <property type="match status" value="1"/>
</dbReference>
<dbReference type="Gene3D" id="3.40.50.300">
    <property type="entry name" value="P-loop containing nucleotide triphosphate hydrolases"/>
    <property type="match status" value="1"/>
</dbReference>
<accession>A0ABP3CTJ2</accession>
<dbReference type="InterPro" id="IPR002611">
    <property type="entry name" value="IstB_ATP-bd"/>
</dbReference>
<proteinExistence type="predicted"/>
<dbReference type="InterPro" id="IPR027417">
    <property type="entry name" value="P-loop_NTPase"/>
</dbReference>
<dbReference type="Proteomes" id="UP001500399">
    <property type="component" value="Unassembled WGS sequence"/>
</dbReference>
<name>A0ABP3CTJ2_9FIRM</name>
<dbReference type="PANTHER" id="PTHR30050">
    <property type="entry name" value="CHROMOSOMAL REPLICATION INITIATOR PROTEIN DNAA"/>
    <property type="match status" value="1"/>
</dbReference>
<dbReference type="RefSeq" id="WP_304988421.1">
    <property type="nucleotide sequence ID" value="NZ_BAAACR010000013.1"/>
</dbReference>
<dbReference type="EMBL" id="BAAACR010000013">
    <property type="protein sequence ID" value="GAA0215137.1"/>
    <property type="molecule type" value="Genomic_DNA"/>
</dbReference>